<dbReference type="EMBL" id="JANAVB010042015">
    <property type="protein sequence ID" value="KAJ6795161.1"/>
    <property type="molecule type" value="Genomic_DNA"/>
</dbReference>
<organism evidence="1 2">
    <name type="scientific">Iris pallida</name>
    <name type="common">Sweet iris</name>
    <dbReference type="NCBI Taxonomy" id="29817"/>
    <lineage>
        <taxon>Eukaryota</taxon>
        <taxon>Viridiplantae</taxon>
        <taxon>Streptophyta</taxon>
        <taxon>Embryophyta</taxon>
        <taxon>Tracheophyta</taxon>
        <taxon>Spermatophyta</taxon>
        <taxon>Magnoliopsida</taxon>
        <taxon>Liliopsida</taxon>
        <taxon>Asparagales</taxon>
        <taxon>Iridaceae</taxon>
        <taxon>Iridoideae</taxon>
        <taxon>Irideae</taxon>
        <taxon>Iris</taxon>
    </lineage>
</organism>
<sequence>MALGCACFLGDDGIDDNGKVDDDELHLFTADNASFLFSSADRGVFLIDFIFASSFPPAIS</sequence>
<proteinExistence type="predicted"/>
<accession>A0AAX6DTT9</accession>
<keyword evidence="2" id="KW-1185">Reference proteome</keyword>
<dbReference type="Proteomes" id="UP001140949">
    <property type="component" value="Unassembled WGS sequence"/>
</dbReference>
<reference evidence="1" key="2">
    <citation type="submission" date="2023-04" db="EMBL/GenBank/DDBJ databases">
        <authorList>
            <person name="Bruccoleri R.E."/>
            <person name="Oakeley E.J."/>
            <person name="Faust A.-M."/>
            <person name="Dessus-Babus S."/>
            <person name="Altorfer M."/>
            <person name="Burckhardt D."/>
            <person name="Oertli M."/>
            <person name="Naumann U."/>
            <person name="Petersen F."/>
            <person name="Wong J."/>
        </authorList>
    </citation>
    <scope>NUCLEOTIDE SEQUENCE</scope>
    <source>
        <strain evidence="1">GSM-AAB239-AS_SAM_17_03QT</strain>
        <tissue evidence="1">Leaf</tissue>
    </source>
</reference>
<evidence type="ECO:0000313" key="2">
    <source>
        <dbReference type="Proteomes" id="UP001140949"/>
    </source>
</evidence>
<dbReference type="AlphaFoldDB" id="A0AAX6DTT9"/>
<evidence type="ECO:0000313" key="1">
    <source>
        <dbReference type="EMBL" id="KAJ6795161.1"/>
    </source>
</evidence>
<name>A0AAX6DTT9_IRIPA</name>
<comment type="caution">
    <text evidence="1">The sequence shown here is derived from an EMBL/GenBank/DDBJ whole genome shotgun (WGS) entry which is preliminary data.</text>
</comment>
<gene>
    <name evidence="1" type="ORF">M6B38_229445</name>
</gene>
<reference evidence="1" key="1">
    <citation type="journal article" date="2023" name="GigaByte">
        <title>Genome assembly of the bearded iris, Iris pallida Lam.</title>
        <authorList>
            <person name="Bruccoleri R.E."/>
            <person name="Oakeley E.J."/>
            <person name="Faust A.M.E."/>
            <person name="Altorfer M."/>
            <person name="Dessus-Babus S."/>
            <person name="Burckhardt D."/>
            <person name="Oertli M."/>
            <person name="Naumann U."/>
            <person name="Petersen F."/>
            <person name="Wong J."/>
        </authorList>
    </citation>
    <scope>NUCLEOTIDE SEQUENCE</scope>
    <source>
        <strain evidence="1">GSM-AAB239-AS_SAM_17_03QT</strain>
    </source>
</reference>
<protein>
    <submittedName>
        <fullName evidence="1">Uncharacterized protein</fullName>
    </submittedName>
</protein>